<dbReference type="EMBL" id="JASWJB010000017">
    <property type="protein sequence ID" value="KAK2612389.1"/>
    <property type="molecule type" value="Genomic_DNA"/>
</dbReference>
<sequence>MEIIIVGATGYIGSTVLEQCLSHPEITKIHILTRRPLSNDQTSSAGRDKISITLKTNWLEYDDSLLHQLKEARACIWCIGGRHTQNTRWATPEEYLQVTVDYTVAATRCFVRMMSLTGCQAGDAAFRFVYCSGDSSELVYNRSLWIMGPTRRAKGCAEKNIFDIADSSHGAVESITVRPCGVFPKRHTLWTWFLTTMVLPTLAVEELAASMVELALRGSRTGRIVRHKDAEKLGREVMGRSIE</sequence>
<dbReference type="Gene3D" id="3.40.50.720">
    <property type="entry name" value="NAD(P)-binding Rossmann-like Domain"/>
    <property type="match status" value="1"/>
</dbReference>
<reference evidence="3" key="1">
    <citation type="submission" date="2023-06" db="EMBL/GenBank/DDBJ databases">
        <title>Conoideocrella luteorostrata (Hypocreales: Clavicipitaceae), a potential biocontrol fungus for elongate hemlock scale in United States Christmas tree production areas.</title>
        <authorList>
            <person name="Barrett H."/>
            <person name="Lovett B."/>
            <person name="Macias A.M."/>
            <person name="Stajich J.E."/>
            <person name="Kasson M.T."/>
        </authorList>
    </citation>
    <scope>NUCLEOTIDE SEQUENCE</scope>
    <source>
        <strain evidence="3">ARSEF 14590</strain>
    </source>
</reference>
<evidence type="ECO:0000313" key="4">
    <source>
        <dbReference type="Proteomes" id="UP001251528"/>
    </source>
</evidence>
<dbReference type="PANTHER" id="PTHR14097">
    <property type="entry name" value="OXIDOREDUCTASE HTATIP2"/>
    <property type="match status" value="1"/>
</dbReference>
<evidence type="ECO:0000313" key="3">
    <source>
        <dbReference type="EMBL" id="KAK2612389.1"/>
    </source>
</evidence>
<proteinExistence type="predicted"/>
<feature type="domain" description="NAD-dependent epimerase/dehydratase" evidence="2">
    <location>
        <begin position="3"/>
        <end position="133"/>
    </location>
</feature>
<accession>A0AAJ0G1Y4</accession>
<dbReference type="GO" id="GO:0016020">
    <property type="term" value="C:membrane"/>
    <property type="evidence" value="ECO:0007669"/>
    <property type="project" value="UniProtKB-SubCell"/>
</dbReference>
<dbReference type="SUPFAM" id="SSF51735">
    <property type="entry name" value="NAD(P)-binding Rossmann-fold domains"/>
    <property type="match status" value="1"/>
</dbReference>
<organism evidence="3 4">
    <name type="scientific">Conoideocrella luteorostrata</name>
    <dbReference type="NCBI Taxonomy" id="1105319"/>
    <lineage>
        <taxon>Eukaryota</taxon>
        <taxon>Fungi</taxon>
        <taxon>Dikarya</taxon>
        <taxon>Ascomycota</taxon>
        <taxon>Pezizomycotina</taxon>
        <taxon>Sordariomycetes</taxon>
        <taxon>Hypocreomycetidae</taxon>
        <taxon>Hypocreales</taxon>
        <taxon>Clavicipitaceae</taxon>
        <taxon>Conoideocrella</taxon>
    </lineage>
</organism>
<dbReference type="PANTHER" id="PTHR14097:SF9">
    <property type="entry name" value="EPIMERASE, PUTATIVE (AFU_ORTHOLOGUE AFUA_8G07320)-RELATED"/>
    <property type="match status" value="1"/>
</dbReference>
<protein>
    <recommendedName>
        <fullName evidence="2">NAD-dependent epimerase/dehydratase domain-containing protein</fullName>
    </recommendedName>
</protein>
<keyword evidence="4" id="KW-1185">Reference proteome</keyword>
<evidence type="ECO:0000256" key="1">
    <source>
        <dbReference type="ARBA" id="ARBA00004370"/>
    </source>
</evidence>
<evidence type="ECO:0000259" key="2">
    <source>
        <dbReference type="Pfam" id="PF01370"/>
    </source>
</evidence>
<comment type="subcellular location">
    <subcellularLocation>
        <location evidence="1">Membrane</location>
    </subcellularLocation>
</comment>
<dbReference type="InterPro" id="IPR036291">
    <property type="entry name" value="NAD(P)-bd_dom_sf"/>
</dbReference>
<dbReference type="Proteomes" id="UP001251528">
    <property type="component" value="Unassembled WGS sequence"/>
</dbReference>
<dbReference type="AlphaFoldDB" id="A0AAJ0G1Y4"/>
<gene>
    <name evidence="3" type="ORF">QQS21_001653</name>
</gene>
<comment type="caution">
    <text evidence="3">The sequence shown here is derived from an EMBL/GenBank/DDBJ whole genome shotgun (WGS) entry which is preliminary data.</text>
</comment>
<dbReference type="Pfam" id="PF01370">
    <property type="entry name" value="Epimerase"/>
    <property type="match status" value="1"/>
</dbReference>
<name>A0AAJ0G1Y4_9HYPO</name>
<dbReference type="InterPro" id="IPR001509">
    <property type="entry name" value="Epimerase_deHydtase"/>
</dbReference>